<evidence type="ECO:0000256" key="5">
    <source>
        <dbReference type="ARBA" id="ARBA00022538"/>
    </source>
</evidence>
<dbReference type="InterPro" id="IPR004841">
    <property type="entry name" value="AA-permease/SLC12A_dom"/>
</dbReference>
<feature type="compositionally biased region" description="Basic and acidic residues" evidence="18">
    <location>
        <begin position="12"/>
        <end position="42"/>
    </location>
</feature>
<dbReference type="OrthoDB" id="2020542at2759"/>
<accession>A0A1S3IT47</accession>
<dbReference type="InterPro" id="IPR013612">
    <property type="entry name" value="AA_permease_N"/>
</dbReference>
<keyword evidence="3" id="KW-0813">Transport</keyword>
<comment type="catalytic activity">
    <reaction evidence="17">
        <text>K(+)(out) + 2 chloride(out) + Na(+)(out) = K(+)(in) + 2 chloride(in) + Na(+)(in)</text>
        <dbReference type="Rhea" id="RHEA:72395"/>
        <dbReference type="ChEBI" id="CHEBI:17996"/>
        <dbReference type="ChEBI" id="CHEBI:29101"/>
        <dbReference type="ChEBI" id="CHEBI:29103"/>
    </reaction>
    <physiologicalReaction direction="left-to-right" evidence="17">
        <dbReference type="Rhea" id="RHEA:72396"/>
    </physiologicalReaction>
</comment>
<evidence type="ECO:0000256" key="9">
    <source>
        <dbReference type="ARBA" id="ARBA00022958"/>
    </source>
</evidence>
<keyword evidence="12" id="KW-0406">Ion transport</keyword>
<evidence type="ECO:0000256" key="19">
    <source>
        <dbReference type="SAM" id="Phobius"/>
    </source>
</evidence>
<evidence type="ECO:0000256" key="3">
    <source>
        <dbReference type="ARBA" id="ARBA00022448"/>
    </source>
</evidence>
<feature type="region of interest" description="Disordered" evidence="18">
    <location>
        <begin position="881"/>
        <end position="944"/>
    </location>
</feature>
<evidence type="ECO:0000256" key="11">
    <source>
        <dbReference type="ARBA" id="ARBA00023053"/>
    </source>
</evidence>
<evidence type="ECO:0000259" key="21">
    <source>
        <dbReference type="Pfam" id="PF03522"/>
    </source>
</evidence>
<dbReference type="Pfam" id="PF00324">
    <property type="entry name" value="AA_permease"/>
    <property type="match status" value="1"/>
</dbReference>
<evidence type="ECO:0000256" key="13">
    <source>
        <dbReference type="ARBA" id="ARBA00023136"/>
    </source>
</evidence>
<keyword evidence="15" id="KW-0739">Sodium transport</keyword>
<feature type="domain" description="SLC12A transporter C-terminal" evidence="21">
    <location>
        <begin position="687"/>
        <end position="1155"/>
    </location>
</feature>
<reference evidence="24 25" key="1">
    <citation type="submission" date="2025-04" db="UniProtKB">
        <authorList>
            <consortium name="RefSeq"/>
        </authorList>
    </citation>
    <scope>IDENTIFICATION</scope>
    <source>
        <tissue evidence="24 25">Gonads</tissue>
    </source>
</reference>
<evidence type="ECO:0000256" key="8">
    <source>
        <dbReference type="ARBA" id="ARBA00022847"/>
    </source>
</evidence>
<dbReference type="Proteomes" id="UP000085678">
    <property type="component" value="Unplaced"/>
</dbReference>
<evidence type="ECO:0000256" key="15">
    <source>
        <dbReference type="ARBA" id="ARBA00023201"/>
    </source>
</evidence>
<keyword evidence="11" id="KW-0915">Sodium</keyword>
<feature type="transmembrane region" description="Helical" evidence="19">
    <location>
        <begin position="538"/>
        <end position="554"/>
    </location>
</feature>
<gene>
    <name evidence="24 25" type="primary">LOC106167063</name>
</gene>
<dbReference type="KEGG" id="lak:106167063"/>
<feature type="transmembrane region" description="Helical" evidence="19">
    <location>
        <begin position="332"/>
        <end position="351"/>
    </location>
</feature>
<comment type="similarity">
    <text evidence="2">Belongs to the SLC12A transporter family.</text>
</comment>
<evidence type="ECO:0000256" key="10">
    <source>
        <dbReference type="ARBA" id="ARBA00022989"/>
    </source>
</evidence>
<proteinExistence type="inferred from homology"/>
<evidence type="ECO:0000256" key="18">
    <source>
        <dbReference type="SAM" id="MobiDB-lite"/>
    </source>
</evidence>
<feature type="transmembrane region" description="Helical" evidence="19">
    <location>
        <begin position="304"/>
        <end position="323"/>
    </location>
</feature>
<evidence type="ECO:0000256" key="4">
    <source>
        <dbReference type="ARBA" id="ARBA00022475"/>
    </source>
</evidence>
<evidence type="ECO:0000256" key="12">
    <source>
        <dbReference type="ARBA" id="ARBA00023065"/>
    </source>
</evidence>
<keyword evidence="7 19" id="KW-0812">Transmembrane</keyword>
<feature type="transmembrane region" description="Helical" evidence="19">
    <location>
        <begin position="384"/>
        <end position="406"/>
    </location>
</feature>
<feature type="compositionally biased region" description="Acidic residues" evidence="18">
    <location>
        <begin position="1"/>
        <end position="11"/>
    </location>
</feature>
<keyword evidence="14" id="KW-0325">Glycoprotein</keyword>
<evidence type="ECO:0000256" key="2">
    <source>
        <dbReference type="ARBA" id="ARBA00010593"/>
    </source>
</evidence>
<dbReference type="FunFam" id="1.20.1740.10:FF:000022">
    <property type="entry name" value="Bumetanide-sensitive na-k-cl cotransport protein"/>
    <property type="match status" value="1"/>
</dbReference>
<feature type="domain" description="Amino acid permease N-terminal" evidence="22">
    <location>
        <begin position="94"/>
        <end position="144"/>
    </location>
</feature>
<dbReference type="PRINTS" id="PR01207">
    <property type="entry name" value="NAKCLTRNSPRT"/>
</dbReference>
<keyword evidence="9" id="KW-0630">Potassium</keyword>
<feature type="transmembrane region" description="Helical" evidence="19">
    <location>
        <begin position="212"/>
        <end position="239"/>
    </location>
</feature>
<dbReference type="RefSeq" id="XP_013401324.1">
    <property type="nucleotide sequence ID" value="XM_013545870.2"/>
</dbReference>
<feature type="transmembrane region" description="Helical" evidence="19">
    <location>
        <begin position="187"/>
        <end position="206"/>
    </location>
</feature>
<dbReference type="NCBIfam" id="TIGR00930">
    <property type="entry name" value="2a30"/>
    <property type="match status" value="1"/>
</dbReference>
<sequence>MAENFDVEDVVEEKRNSTEKKEEEIELKVVPKDDSDIQDSKNKQKSRFKVNKVEFKEDKETVPDNDAGGGDHVESLSPPTSPLISDSYNSHSFYDTHNLKTFGHNTNEALPHVDHYRNLLSTTQALKSRPTLQELHEEKEAPKPVHHHKILDAHNIENGTGPAKDEVQVQTKTPSTVVVKFGWIKGVLVRCLLNIWGVMLFLRLSWVVGQAGIGLGATIILLATVVTVITSLSMSAICTNGEVKGGGAYYMISRSLGPEFGGAIGIIFSMANAVAVAMYVVGFAETVRDIMKEYDALMTDEMNDVRIIGCITIVLLLGVSIAGMEWEAKAQLILLAILIIAMVNFTVGTFIPPSMEEQSQGFLGYQGRIFETNFGPDFRDGEGFFSVFSIFFPAATGILAGANISGDLADPQRAIPKGTLLAIIITTISYICFAVMVGSCVVRDATGCVMDAEMFSHNSSNCSQVAFEYGLLNNFQVMELVSGFGPLIYAGIFAATLSSALASLVSAPKVFQAVCKDKIFPKIHIFAKGYGRTGEEPWRAYILTFIIATGFILIGELNAIAPLISNFFLMAYALINYSCFDASLSKSPGWRPAFKYYSQWVSLAGAMLCLVVMFIINWWAALVTFVCVTALYVYVHYSKPDVNWGSSTQAHAYRNALQQTLKLISVEEHVKNFRPQLLVLSGLPMTRPSLIDFASDITKGIGLMVCGHYIKGDVSQVSNIKTAAVHNWLHKRKAKAFYNFVAASDFRTGIQSLLEVTGLGKLKPNTVLMGFKSNWQTDKPENVEEYLHIIHDTLDLRYGVGILRVKEGFDFSESMVIEPVIEEEPRNEEQEALLMRRAPSVVMAAQMSAYSEEDIPHGQLTAASSIGSMTMLEDLKSNKIQIDVGGPSSDEDEEDDEVEEAGMSETEIEKEEADIEKGKEVEKESKDKNENSISRSGSRKSKNKKGILSNINRDILQAVNRFQRKQKKGTIDVWWLFDDGGLTMLIPYILSTKSHWSNCDLRVFTAGTKKKELDRDQKNMATLLSKFRIDYSKMTVIPDIGKKPKEESIAQFKTLIKPWVLDEEAGETEEMFPWKISEAEMLANKDKNYRHIRLRELLMEHSHSEASLIVMTLPMPRKGTCGAGLYMAWLETLTKDMPPILLLRGNQTSVLTYYS</sequence>
<dbReference type="RefSeq" id="XP_013401253.1">
    <property type="nucleotide sequence ID" value="XM_013545799.2"/>
</dbReference>
<evidence type="ECO:0000313" key="25">
    <source>
        <dbReference type="RefSeq" id="XP_013401324.1"/>
    </source>
</evidence>
<evidence type="ECO:0000256" key="1">
    <source>
        <dbReference type="ARBA" id="ARBA00004651"/>
    </source>
</evidence>
<dbReference type="GO" id="GO:0005886">
    <property type="term" value="C:plasma membrane"/>
    <property type="evidence" value="ECO:0007669"/>
    <property type="project" value="UniProtKB-SubCell"/>
</dbReference>
<feature type="compositionally biased region" description="Basic and acidic residues" evidence="18">
    <location>
        <begin position="915"/>
        <end position="930"/>
    </location>
</feature>
<keyword evidence="8" id="KW-0769">Symport</keyword>
<dbReference type="InterPro" id="IPR004842">
    <property type="entry name" value="SLC12A_fam"/>
</dbReference>
<feature type="transmembrane region" description="Helical" evidence="19">
    <location>
        <begin position="418"/>
        <end position="437"/>
    </location>
</feature>
<feature type="compositionally biased region" description="Acidic residues" evidence="18">
    <location>
        <begin position="889"/>
        <end position="914"/>
    </location>
</feature>
<keyword evidence="13 19" id="KW-0472">Membrane</keyword>
<keyword evidence="16" id="KW-0868">Chloride</keyword>
<feature type="transmembrane region" description="Helical" evidence="19">
    <location>
        <begin position="260"/>
        <end position="284"/>
    </location>
</feature>
<evidence type="ECO:0000256" key="14">
    <source>
        <dbReference type="ARBA" id="ARBA00023180"/>
    </source>
</evidence>
<dbReference type="GO" id="GO:0055078">
    <property type="term" value="P:sodium ion homeostasis"/>
    <property type="evidence" value="ECO:0007669"/>
    <property type="project" value="TreeGrafter"/>
</dbReference>
<dbReference type="GO" id="GO:0055064">
    <property type="term" value="P:chloride ion homeostasis"/>
    <property type="evidence" value="ECO:0007669"/>
    <property type="project" value="TreeGrafter"/>
</dbReference>
<keyword evidence="6" id="KW-0597">Phosphoprotein</keyword>
<comment type="subcellular location">
    <subcellularLocation>
        <location evidence="1">Cell membrane</location>
        <topology evidence="1">Multi-pass membrane protein</topology>
    </subcellularLocation>
</comment>
<dbReference type="Gene3D" id="1.20.1740.10">
    <property type="entry name" value="Amino acid/polyamine transporter I"/>
    <property type="match status" value="1"/>
</dbReference>
<feature type="transmembrane region" description="Helical" evidence="19">
    <location>
        <begin position="601"/>
        <end position="634"/>
    </location>
</feature>
<dbReference type="InterPro" id="IPR018491">
    <property type="entry name" value="SLC12_C"/>
</dbReference>
<keyword evidence="23" id="KW-1185">Reference proteome</keyword>
<dbReference type="STRING" id="7574.A0A1S3IT47"/>
<evidence type="ECO:0000256" key="17">
    <source>
        <dbReference type="ARBA" id="ARBA00048452"/>
    </source>
</evidence>
<dbReference type="Pfam" id="PF08403">
    <property type="entry name" value="AA_permease_N"/>
    <property type="match status" value="1"/>
</dbReference>
<evidence type="ECO:0000256" key="7">
    <source>
        <dbReference type="ARBA" id="ARBA00022692"/>
    </source>
</evidence>
<dbReference type="GO" id="GO:1990573">
    <property type="term" value="P:potassium ion import across plasma membrane"/>
    <property type="evidence" value="ECO:0007669"/>
    <property type="project" value="TreeGrafter"/>
</dbReference>
<feature type="compositionally biased region" description="Basic and acidic residues" evidence="18">
    <location>
        <begin position="51"/>
        <end position="62"/>
    </location>
</feature>
<keyword evidence="4" id="KW-1003">Cell membrane</keyword>
<protein>
    <submittedName>
        <fullName evidence="24 25">Solute carrier family 12 member 1</fullName>
    </submittedName>
</protein>
<organism evidence="23 24">
    <name type="scientific">Lingula anatina</name>
    <name type="common">Brachiopod</name>
    <name type="synonym">Lingula unguis</name>
    <dbReference type="NCBI Taxonomy" id="7574"/>
    <lineage>
        <taxon>Eukaryota</taxon>
        <taxon>Metazoa</taxon>
        <taxon>Spiralia</taxon>
        <taxon>Lophotrochozoa</taxon>
        <taxon>Brachiopoda</taxon>
        <taxon>Linguliformea</taxon>
        <taxon>Lingulata</taxon>
        <taxon>Lingulida</taxon>
        <taxon>Linguloidea</taxon>
        <taxon>Lingulidae</taxon>
        <taxon>Lingula</taxon>
    </lineage>
</organism>
<dbReference type="AlphaFoldDB" id="A0A1S3IT47"/>
<dbReference type="InterPro" id="IPR002443">
    <property type="entry name" value="SLC12A1/SLC12A2"/>
</dbReference>
<keyword evidence="10 19" id="KW-1133">Transmembrane helix</keyword>
<evidence type="ECO:0000259" key="22">
    <source>
        <dbReference type="Pfam" id="PF08403"/>
    </source>
</evidence>
<dbReference type="GO" id="GO:0006884">
    <property type="term" value="P:cell volume homeostasis"/>
    <property type="evidence" value="ECO:0007669"/>
    <property type="project" value="TreeGrafter"/>
</dbReference>
<dbReference type="PANTHER" id="PTHR11827:SF103">
    <property type="entry name" value="SODIUM CHLORIDE COTRANSPORTER 69, ISOFORM E"/>
    <property type="match status" value="1"/>
</dbReference>
<dbReference type="GO" id="GO:0055075">
    <property type="term" value="P:potassium ion homeostasis"/>
    <property type="evidence" value="ECO:0007669"/>
    <property type="project" value="TreeGrafter"/>
</dbReference>
<evidence type="ECO:0000313" key="24">
    <source>
        <dbReference type="RefSeq" id="XP_013401253.1"/>
    </source>
</evidence>
<dbReference type="PANTHER" id="PTHR11827">
    <property type="entry name" value="SOLUTE CARRIER FAMILY 12, CATION COTRANSPORTERS"/>
    <property type="match status" value="1"/>
</dbReference>
<feature type="domain" description="Amino acid permease/ SLC12A" evidence="20">
    <location>
        <begin position="186"/>
        <end position="678"/>
    </location>
</feature>
<name>A0A1S3IT47_LINAN</name>
<evidence type="ECO:0000313" key="23">
    <source>
        <dbReference type="Proteomes" id="UP000085678"/>
    </source>
</evidence>
<evidence type="ECO:0000256" key="16">
    <source>
        <dbReference type="ARBA" id="ARBA00023214"/>
    </source>
</evidence>
<dbReference type="Pfam" id="PF03522">
    <property type="entry name" value="SLC12"/>
    <property type="match status" value="1"/>
</dbReference>
<evidence type="ECO:0000259" key="20">
    <source>
        <dbReference type="Pfam" id="PF00324"/>
    </source>
</evidence>
<dbReference type="GeneID" id="106167063"/>
<evidence type="ECO:0000256" key="6">
    <source>
        <dbReference type="ARBA" id="ARBA00022553"/>
    </source>
</evidence>
<feature type="transmembrane region" description="Helical" evidence="19">
    <location>
        <begin position="487"/>
        <end position="507"/>
    </location>
</feature>
<dbReference type="GO" id="GO:0008511">
    <property type="term" value="F:sodium:potassium:chloride symporter activity"/>
    <property type="evidence" value="ECO:0007669"/>
    <property type="project" value="TreeGrafter"/>
</dbReference>
<feature type="region of interest" description="Disordered" evidence="18">
    <location>
        <begin position="1"/>
        <end position="78"/>
    </location>
</feature>
<keyword evidence="5" id="KW-0633">Potassium transport</keyword>